<dbReference type="InterPro" id="IPR000768">
    <property type="entry name" value="ART"/>
</dbReference>
<dbReference type="PANTHER" id="PTHR10339:SF2">
    <property type="entry name" value="ECTO-ADP-RIBOSYLTRANSFERASE 5"/>
    <property type="match status" value="1"/>
</dbReference>
<accession>A0A8T2IB95</accession>
<keyword evidence="2 10" id="KW-0328">Glycosyltransferase</keyword>
<evidence type="ECO:0000256" key="8">
    <source>
        <dbReference type="ARBA" id="ARBA00023157"/>
    </source>
</evidence>
<evidence type="ECO:0000256" key="5">
    <source>
        <dbReference type="ARBA" id="ARBA00022729"/>
    </source>
</evidence>
<dbReference type="PROSITE" id="PS51996">
    <property type="entry name" value="TR_MART"/>
    <property type="match status" value="1"/>
</dbReference>
<dbReference type="PANTHER" id="PTHR10339">
    <property type="entry name" value="ADP-RIBOSYLTRANSFERASE"/>
    <property type="match status" value="1"/>
</dbReference>
<evidence type="ECO:0000256" key="9">
    <source>
        <dbReference type="ARBA" id="ARBA00047597"/>
    </source>
</evidence>
<evidence type="ECO:0000256" key="7">
    <source>
        <dbReference type="ARBA" id="ARBA00023027"/>
    </source>
</evidence>
<dbReference type="OrthoDB" id="423533at2759"/>
<dbReference type="AlphaFoldDB" id="A0A8T2IB95"/>
<organism evidence="11 12">
    <name type="scientific">Hymenochirus boettgeri</name>
    <name type="common">Congo dwarf clawed frog</name>
    <dbReference type="NCBI Taxonomy" id="247094"/>
    <lineage>
        <taxon>Eukaryota</taxon>
        <taxon>Metazoa</taxon>
        <taxon>Chordata</taxon>
        <taxon>Craniata</taxon>
        <taxon>Vertebrata</taxon>
        <taxon>Euteleostomi</taxon>
        <taxon>Amphibia</taxon>
        <taxon>Batrachia</taxon>
        <taxon>Anura</taxon>
        <taxon>Pipoidea</taxon>
        <taxon>Pipidae</taxon>
        <taxon>Pipinae</taxon>
        <taxon>Hymenochirus</taxon>
    </lineage>
</organism>
<dbReference type="SUPFAM" id="SSF56399">
    <property type="entry name" value="ADP-ribosylation"/>
    <property type="match status" value="1"/>
</dbReference>
<dbReference type="InterPro" id="IPR050999">
    <property type="entry name" value="ADP-ribosyltransferase_ARG"/>
</dbReference>
<reference evidence="11" key="1">
    <citation type="thesis" date="2020" institute="ProQuest LLC" country="789 East Eisenhower Parkway, Ann Arbor, MI, USA">
        <title>Comparative Genomics and Chromosome Evolution.</title>
        <authorList>
            <person name="Mudd A.B."/>
        </authorList>
    </citation>
    <scope>NUCLEOTIDE SEQUENCE</scope>
    <source>
        <strain evidence="11">Female2</strain>
        <tissue evidence="11">Blood</tissue>
    </source>
</reference>
<dbReference type="Proteomes" id="UP000812440">
    <property type="component" value="Unassembled WGS sequence"/>
</dbReference>
<name>A0A8T2IB95_9PIPI</name>
<dbReference type="PRINTS" id="PR00970">
    <property type="entry name" value="RIBTRNSFRASE"/>
</dbReference>
<evidence type="ECO:0000256" key="3">
    <source>
        <dbReference type="ARBA" id="ARBA00022679"/>
    </source>
</evidence>
<dbReference type="FunFam" id="3.90.176.10:FF:000001">
    <property type="entry name" value="NAD(P)(+)--arginine ADP-ribosyltransferase"/>
    <property type="match status" value="1"/>
</dbReference>
<evidence type="ECO:0000256" key="1">
    <source>
        <dbReference type="ARBA" id="ARBA00009558"/>
    </source>
</evidence>
<dbReference type="GO" id="GO:0016779">
    <property type="term" value="F:nucleotidyltransferase activity"/>
    <property type="evidence" value="ECO:0007669"/>
    <property type="project" value="UniProtKB-KW"/>
</dbReference>
<keyword evidence="7 10" id="KW-0520">NAD</keyword>
<comment type="caution">
    <text evidence="11">The sequence shown here is derived from an EMBL/GenBank/DDBJ whole genome shotgun (WGS) entry which is preliminary data.</text>
</comment>
<comment type="similarity">
    <text evidence="1 10">Belongs to the Arg-specific ADP-ribosyltransferase family.</text>
</comment>
<keyword evidence="3 10" id="KW-0808">Transferase</keyword>
<keyword evidence="4" id="KW-0548">Nucleotidyltransferase</keyword>
<evidence type="ECO:0000256" key="4">
    <source>
        <dbReference type="ARBA" id="ARBA00022695"/>
    </source>
</evidence>
<dbReference type="EC" id="2.4.2.31" evidence="10"/>
<dbReference type="GO" id="GO:0003950">
    <property type="term" value="F:NAD+ poly-ADP-ribosyltransferase activity"/>
    <property type="evidence" value="ECO:0007669"/>
    <property type="project" value="TreeGrafter"/>
</dbReference>
<dbReference type="PROSITE" id="PS01291">
    <property type="entry name" value="ART"/>
    <property type="match status" value="1"/>
</dbReference>
<sequence>MDPEIFDDQYHGCEGKMEKIITGGLLDKELNMNYKFKSAWESAKSMWYNGVKAKVKHTLPHGFKDENGIAIVAYTRPIYRQFNKATRDVGKSLNNYKNNFHFKSFHYYLTGALRKLTKGCNKRTVYRGVKNVHFMPPKKGNELRFGQFTSTSYKKNVALHFGTTSFFYIRTCYGVPIAKFSKYPNGDEVLLRGNEVFTVKSFNQLTHTFLLDSNHKKHSFFNCAYFKGQ</sequence>
<gene>
    <name evidence="11" type="ORF">GDO86_017953</name>
</gene>
<evidence type="ECO:0000256" key="10">
    <source>
        <dbReference type="RuleBase" id="RU361228"/>
    </source>
</evidence>
<proteinExistence type="inferred from homology"/>
<keyword evidence="12" id="KW-1185">Reference proteome</keyword>
<evidence type="ECO:0000256" key="6">
    <source>
        <dbReference type="ARBA" id="ARBA00022857"/>
    </source>
</evidence>
<evidence type="ECO:0000313" key="12">
    <source>
        <dbReference type="Proteomes" id="UP000812440"/>
    </source>
</evidence>
<keyword evidence="6 10" id="KW-0521">NADP</keyword>
<protein>
    <recommendedName>
        <fullName evidence="10">NAD(P)(+)--arginine ADP-ribosyltransferase</fullName>
        <ecNumber evidence="10">2.4.2.31</ecNumber>
    </recommendedName>
    <alternativeName>
        <fullName evidence="10">Mono(ADP-ribosyl)transferase</fullName>
    </alternativeName>
</protein>
<evidence type="ECO:0000256" key="2">
    <source>
        <dbReference type="ARBA" id="ARBA00022676"/>
    </source>
</evidence>
<comment type="catalytic activity">
    <reaction evidence="9 10">
        <text>L-arginyl-[protein] + NAD(+) = N(omega)-(ADP-D-ribosyl)-L-arginyl-[protein] + nicotinamide + H(+)</text>
        <dbReference type="Rhea" id="RHEA:19149"/>
        <dbReference type="Rhea" id="RHEA-COMP:10532"/>
        <dbReference type="Rhea" id="RHEA-COMP:15087"/>
        <dbReference type="ChEBI" id="CHEBI:15378"/>
        <dbReference type="ChEBI" id="CHEBI:17154"/>
        <dbReference type="ChEBI" id="CHEBI:29965"/>
        <dbReference type="ChEBI" id="CHEBI:57540"/>
        <dbReference type="ChEBI" id="CHEBI:142554"/>
        <dbReference type="EC" id="2.4.2.31"/>
    </reaction>
</comment>
<dbReference type="EMBL" id="JAACNH010001091">
    <property type="protein sequence ID" value="KAG8430335.1"/>
    <property type="molecule type" value="Genomic_DNA"/>
</dbReference>
<dbReference type="GO" id="GO:0106274">
    <property type="term" value="F:NAD+-protein-arginine ADP-ribosyltransferase activity"/>
    <property type="evidence" value="ECO:0007669"/>
    <property type="project" value="UniProtKB-EC"/>
</dbReference>
<evidence type="ECO:0000313" key="11">
    <source>
        <dbReference type="EMBL" id="KAG8430335.1"/>
    </source>
</evidence>
<keyword evidence="8" id="KW-1015">Disulfide bond</keyword>
<dbReference type="Gene3D" id="3.90.176.10">
    <property type="entry name" value="Toxin ADP-ribosyltransferase, Chain A, domain 1"/>
    <property type="match status" value="1"/>
</dbReference>
<dbReference type="Pfam" id="PF01129">
    <property type="entry name" value="ART"/>
    <property type="match status" value="1"/>
</dbReference>
<keyword evidence="5" id="KW-0732">Signal</keyword>